<evidence type="ECO:0000313" key="2">
    <source>
        <dbReference type="Proteomes" id="UP000865968"/>
    </source>
</evidence>
<dbReference type="EMBL" id="DACSWI010000008">
    <property type="protein sequence ID" value="HAT3809883.1"/>
    <property type="molecule type" value="Genomic_DNA"/>
</dbReference>
<organism evidence="1 2">
    <name type="scientific">Morganella morganii</name>
    <name type="common">Proteus morganii</name>
    <dbReference type="NCBI Taxonomy" id="582"/>
    <lineage>
        <taxon>Bacteria</taxon>
        <taxon>Pseudomonadati</taxon>
        <taxon>Pseudomonadota</taxon>
        <taxon>Gammaproteobacteria</taxon>
        <taxon>Enterobacterales</taxon>
        <taxon>Morganellaceae</taxon>
        <taxon>Morganella</taxon>
    </lineage>
</organism>
<gene>
    <name evidence="1" type="ORF">I8608_002760</name>
</gene>
<protein>
    <recommendedName>
        <fullName evidence="3">Tetratricopeptide repeat protein</fullName>
    </recommendedName>
</protein>
<dbReference type="AlphaFoldDB" id="A0AAN5MGX7"/>
<reference evidence="1" key="1">
    <citation type="journal article" date="2018" name="Genome Biol.">
        <title>SKESA: strategic k-mer extension for scrupulous assemblies.</title>
        <authorList>
            <person name="Souvorov A."/>
            <person name="Agarwala R."/>
            <person name="Lipman D.J."/>
        </authorList>
    </citation>
    <scope>NUCLEOTIDE SEQUENCE</scope>
    <source>
        <strain evidence="1">Morganella morganii ARLG-3209</strain>
    </source>
</reference>
<sequence>MILIKSKWMMLVFSLFILSMNINKPLANEYDNNGVKVASDLIMKLTFADSIDKKNEILNEIKKIKEENKADMNVANIYISGLVGEKQYDLALSEINEISNDDKESRFFLLKCMLMDRLEKKEVADCYTSYIEIKNKKKEKDIDYIMALYLSGSPKYQTEKEEYIKNSKFADDLQLLDTKSKKDVLSELFP</sequence>
<evidence type="ECO:0000313" key="1">
    <source>
        <dbReference type="EMBL" id="HAT3809883.1"/>
    </source>
</evidence>
<name>A0AAN5MGX7_MORMO</name>
<accession>A0AAN5MGX7</accession>
<reference evidence="1" key="2">
    <citation type="submission" date="2020-10" db="EMBL/GenBank/DDBJ databases">
        <authorList>
            <consortium name="NCBI Pathogen Detection Project"/>
        </authorList>
    </citation>
    <scope>NUCLEOTIDE SEQUENCE</scope>
    <source>
        <strain evidence="1">Morganella morganii ARLG-3209</strain>
    </source>
</reference>
<dbReference type="RefSeq" id="WP_262859021.1">
    <property type="nucleotide sequence ID" value="NZ_JAHTVY010000005.1"/>
</dbReference>
<evidence type="ECO:0008006" key="3">
    <source>
        <dbReference type="Google" id="ProtNLM"/>
    </source>
</evidence>
<proteinExistence type="predicted"/>
<comment type="caution">
    <text evidence="1">The sequence shown here is derived from an EMBL/GenBank/DDBJ whole genome shotgun (WGS) entry which is preliminary data.</text>
</comment>
<dbReference type="Proteomes" id="UP000865968">
    <property type="component" value="Unassembled WGS sequence"/>
</dbReference>